<feature type="transmembrane region" description="Helical" evidence="1">
    <location>
        <begin position="12"/>
        <end position="39"/>
    </location>
</feature>
<sequence>MDRAFRLISSWAVLGCIGLGCVASTGCISMLMATGIYMWNGGNTVPAECTALEKERVVVLCRPPASHEFRNAGAARAIGAQVSELLEQNVKGIEVVAPKEVDNWVDEQDWENFKDLGKVVKATRIVYVELDDFDLYKGKTLYQGRAEVSISVYDMKDGDRLVFKKRLGQVLFPRNSGIPASDKPVQAFERQFVEIIATQIAEYFYKHTANADYALDSVANH</sequence>
<organism evidence="2 3">
    <name type="scientific">Lacipirellula limnantheis</name>
    <dbReference type="NCBI Taxonomy" id="2528024"/>
    <lineage>
        <taxon>Bacteria</taxon>
        <taxon>Pseudomonadati</taxon>
        <taxon>Planctomycetota</taxon>
        <taxon>Planctomycetia</taxon>
        <taxon>Pirellulales</taxon>
        <taxon>Lacipirellulaceae</taxon>
        <taxon>Lacipirellula</taxon>
    </lineage>
</organism>
<keyword evidence="1" id="KW-1133">Transmembrane helix</keyword>
<dbReference type="AlphaFoldDB" id="A0A517U2Y2"/>
<dbReference type="OrthoDB" id="259392at2"/>
<dbReference type="PROSITE" id="PS51257">
    <property type="entry name" value="PROKAR_LIPOPROTEIN"/>
    <property type="match status" value="1"/>
</dbReference>
<evidence type="ECO:0000256" key="1">
    <source>
        <dbReference type="SAM" id="Phobius"/>
    </source>
</evidence>
<keyword evidence="3" id="KW-1185">Reference proteome</keyword>
<dbReference type="Proteomes" id="UP000317909">
    <property type="component" value="Chromosome"/>
</dbReference>
<dbReference type="KEGG" id="llh:I41_41910"/>
<evidence type="ECO:0008006" key="4">
    <source>
        <dbReference type="Google" id="ProtNLM"/>
    </source>
</evidence>
<evidence type="ECO:0000313" key="3">
    <source>
        <dbReference type="Proteomes" id="UP000317909"/>
    </source>
</evidence>
<dbReference type="RefSeq" id="WP_145434692.1">
    <property type="nucleotide sequence ID" value="NZ_CP036339.1"/>
</dbReference>
<reference evidence="2 3" key="1">
    <citation type="submission" date="2019-02" db="EMBL/GenBank/DDBJ databases">
        <title>Deep-cultivation of Planctomycetes and their phenomic and genomic characterization uncovers novel biology.</title>
        <authorList>
            <person name="Wiegand S."/>
            <person name="Jogler M."/>
            <person name="Boedeker C."/>
            <person name="Pinto D."/>
            <person name="Vollmers J."/>
            <person name="Rivas-Marin E."/>
            <person name="Kohn T."/>
            <person name="Peeters S.H."/>
            <person name="Heuer A."/>
            <person name="Rast P."/>
            <person name="Oberbeckmann S."/>
            <person name="Bunk B."/>
            <person name="Jeske O."/>
            <person name="Meyerdierks A."/>
            <person name="Storesund J.E."/>
            <person name="Kallscheuer N."/>
            <person name="Luecker S."/>
            <person name="Lage O.M."/>
            <person name="Pohl T."/>
            <person name="Merkel B.J."/>
            <person name="Hornburger P."/>
            <person name="Mueller R.-W."/>
            <person name="Bruemmer F."/>
            <person name="Labrenz M."/>
            <person name="Spormann A.M."/>
            <person name="Op den Camp H."/>
            <person name="Overmann J."/>
            <person name="Amann R."/>
            <person name="Jetten M.S.M."/>
            <person name="Mascher T."/>
            <person name="Medema M.H."/>
            <person name="Devos D.P."/>
            <person name="Kaster A.-K."/>
            <person name="Ovreas L."/>
            <person name="Rohde M."/>
            <person name="Galperin M.Y."/>
            <person name="Jogler C."/>
        </authorList>
    </citation>
    <scope>NUCLEOTIDE SEQUENCE [LARGE SCALE GENOMIC DNA]</scope>
    <source>
        <strain evidence="2 3">I41</strain>
    </source>
</reference>
<evidence type="ECO:0000313" key="2">
    <source>
        <dbReference type="EMBL" id="QDT74985.1"/>
    </source>
</evidence>
<keyword evidence="1" id="KW-0472">Membrane</keyword>
<gene>
    <name evidence="2" type="ORF">I41_41910</name>
</gene>
<proteinExistence type="predicted"/>
<dbReference type="EMBL" id="CP036339">
    <property type="protein sequence ID" value="QDT74985.1"/>
    <property type="molecule type" value="Genomic_DNA"/>
</dbReference>
<accession>A0A517U2Y2</accession>
<keyword evidence="1" id="KW-0812">Transmembrane</keyword>
<name>A0A517U2Y2_9BACT</name>
<protein>
    <recommendedName>
        <fullName evidence="4">Lipoprotein</fullName>
    </recommendedName>
</protein>